<dbReference type="Proteomes" id="UP000449547">
    <property type="component" value="Unassembled WGS sequence"/>
</dbReference>
<dbReference type="RefSeq" id="XP_034012434.1">
    <property type="nucleotide sequence ID" value="XM_034155606.1"/>
</dbReference>
<evidence type="ECO:0008006" key="6">
    <source>
        <dbReference type="Google" id="ProtNLM"/>
    </source>
</evidence>
<dbReference type="OrthoDB" id="5392646at2759"/>
<dbReference type="Pfam" id="PF20778">
    <property type="entry name" value="SLS1_C"/>
    <property type="match status" value="1"/>
</dbReference>
<dbReference type="InterPro" id="IPR032741">
    <property type="entry name" value="Sls1_KH-1"/>
</dbReference>
<organism evidence="4 5">
    <name type="scientific">Diutina rugosa</name>
    <name type="common">Yeast</name>
    <name type="synonym">Candida rugosa</name>
    <dbReference type="NCBI Taxonomy" id="5481"/>
    <lineage>
        <taxon>Eukaryota</taxon>
        <taxon>Fungi</taxon>
        <taxon>Dikarya</taxon>
        <taxon>Ascomycota</taxon>
        <taxon>Saccharomycotina</taxon>
        <taxon>Pichiomycetes</taxon>
        <taxon>Debaryomycetaceae</taxon>
        <taxon>Diutina</taxon>
    </lineage>
</organism>
<gene>
    <name evidence="4" type="ORF">DIURU_002903</name>
</gene>
<feature type="domain" description="SLS1 first KH" evidence="1">
    <location>
        <begin position="157"/>
        <end position="216"/>
    </location>
</feature>
<proteinExistence type="predicted"/>
<dbReference type="Pfam" id="PF14611">
    <property type="entry name" value="KH_SLS1_1"/>
    <property type="match status" value="1"/>
</dbReference>
<dbReference type="AlphaFoldDB" id="A0A642UNT4"/>
<name>A0A642UNT4_DIURU</name>
<protein>
    <recommendedName>
        <fullName evidence="6">Mitochondrial inner-membrane-bound regulator-domain-containing protein</fullName>
    </recommendedName>
</protein>
<evidence type="ECO:0000259" key="2">
    <source>
        <dbReference type="Pfam" id="PF20776"/>
    </source>
</evidence>
<evidence type="ECO:0000313" key="4">
    <source>
        <dbReference type="EMBL" id="KAA8902449.1"/>
    </source>
</evidence>
<dbReference type="OMA" id="CPQANAD"/>
<dbReference type="GeneID" id="54781554"/>
<evidence type="ECO:0000259" key="1">
    <source>
        <dbReference type="Pfam" id="PF14611"/>
    </source>
</evidence>
<dbReference type="Pfam" id="PF20776">
    <property type="entry name" value="SLS1_N"/>
    <property type="match status" value="1"/>
</dbReference>
<reference evidence="4 5" key="1">
    <citation type="submission" date="2019-07" db="EMBL/GenBank/DDBJ databases">
        <title>Genome assembly of two rare yeast pathogens: Diutina rugosa and Trichomonascus ciferrii.</title>
        <authorList>
            <person name="Mixao V."/>
            <person name="Saus E."/>
            <person name="Hansen A."/>
            <person name="Lass-Flor C."/>
            <person name="Gabaldon T."/>
        </authorList>
    </citation>
    <scope>NUCLEOTIDE SEQUENCE [LARGE SCALE GENOMIC DNA]</scope>
    <source>
        <strain evidence="4 5">CBS 613</strain>
    </source>
</reference>
<evidence type="ECO:0000313" key="5">
    <source>
        <dbReference type="Proteomes" id="UP000449547"/>
    </source>
</evidence>
<feature type="domain" description="SLS1 C-terminal" evidence="3">
    <location>
        <begin position="306"/>
        <end position="656"/>
    </location>
</feature>
<keyword evidence="5" id="KW-1185">Reference proteome</keyword>
<dbReference type="EMBL" id="SWFT01000090">
    <property type="protein sequence ID" value="KAA8902449.1"/>
    <property type="molecule type" value="Genomic_DNA"/>
</dbReference>
<evidence type="ECO:0000259" key="3">
    <source>
        <dbReference type="Pfam" id="PF20778"/>
    </source>
</evidence>
<sequence>MLRSWRAYSKRSPLPSTVLDVLQQKPELTLTAADKRVFLSPKEARITPRKRHNPTATAPIPPSAIIKDLWSPSLTTTGSVDSFRPDTNALSPTKFHKVVNALVDSFTTDQLKRYAQQHCTIKSRDRKRDIAAKIVSDAWKVEKTEGLTIDDFTSVKRVKLEPMHLHLLLKNRSIVHYLGLTGAKLKFDSASSSIQFRGTQKQVQDAEVLLSHTLARAHTQTLEWGHLDSQCRLDDIAAHTDVYFSRSDNGLNMTSFNPKQLKRAERLLLWQQLPQLCRSFIRQEVVEPSLSSATNLIKLPFQADASASWRQRFRRLWTWARPQKATASPSLSRSIERLSGATSTELSLDDVTDAKHNLGAANLESEAVRVVEMLSPSPAVSVDSVWPQLKCPESPEGLVTVTLGTVVFDEENQAFFDSNAALAADAASRLPLWHQTHLSSADINHLMNEEPGTHSIQLTFVPSPWLKEKDPSSYPPMVLSATLTDKMTVDVATIDLAAVHAEHSVLVPLPGERADIKVTYQNPQSVLVESNNEANEELTEPSSSIDEILHSTMASARHLASQPGIGQFLSKSKLNFSQPLDIHPTLDITVNGEIIPYHYVSTELRRSVEFSYHDRLVQHTLVEGGRLGGRRHEITFAGDVGGDRASVQALLADAHQFIREM</sequence>
<dbReference type="GO" id="GO:0005743">
    <property type="term" value="C:mitochondrial inner membrane"/>
    <property type="evidence" value="ECO:0007669"/>
    <property type="project" value="InterPro"/>
</dbReference>
<dbReference type="VEuPathDB" id="FungiDB:DIURU_002903"/>
<comment type="caution">
    <text evidence="4">The sequence shown here is derived from an EMBL/GenBank/DDBJ whole genome shotgun (WGS) entry which is preliminary data.</text>
</comment>
<accession>A0A642UNT4</accession>
<dbReference type="InterPro" id="IPR048400">
    <property type="entry name" value="SLS1_N"/>
</dbReference>
<feature type="domain" description="SLS1 N-terminal" evidence="2">
    <location>
        <begin position="78"/>
        <end position="142"/>
    </location>
</feature>
<dbReference type="InterPro" id="IPR048401">
    <property type="entry name" value="SLS1_C"/>
</dbReference>